<reference evidence="1" key="1">
    <citation type="submission" date="2014-11" db="EMBL/GenBank/DDBJ databases">
        <authorList>
            <person name="Amaro Gonzalez C."/>
        </authorList>
    </citation>
    <scope>NUCLEOTIDE SEQUENCE</scope>
</reference>
<accession>A0A0E9T1A8</accession>
<dbReference type="EMBL" id="GBXM01061300">
    <property type="protein sequence ID" value="JAH47277.1"/>
    <property type="molecule type" value="Transcribed_RNA"/>
</dbReference>
<name>A0A0E9T1A8_ANGAN</name>
<sequence>MCVATFSYRCETVSHGRLQCSSLNLRLTKSNMLMQKYLHWILFLNQF</sequence>
<evidence type="ECO:0000313" key="1">
    <source>
        <dbReference type="EMBL" id="JAH47277.1"/>
    </source>
</evidence>
<organism evidence="1">
    <name type="scientific">Anguilla anguilla</name>
    <name type="common">European freshwater eel</name>
    <name type="synonym">Muraena anguilla</name>
    <dbReference type="NCBI Taxonomy" id="7936"/>
    <lineage>
        <taxon>Eukaryota</taxon>
        <taxon>Metazoa</taxon>
        <taxon>Chordata</taxon>
        <taxon>Craniata</taxon>
        <taxon>Vertebrata</taxon>
        <taxon>Euteleostomi</taxon>
        <taxon>Actinopterygii</taxon>
        <taxon>Neopterygii</taxon>
        <taxon>Teleostei</taxon>
        <taxon>Anguilliformes</taxon>
        <taxon>Anguillidae</taxon>
        <taxon>Anguilla</taxon>
    </lineage>
</organism>
<reference evidence="1" key="2">
    <citation type="journal article" date="2015" name="Fish Shellfish Immunol.">
        <title>Early steps in the European eel (Anguilla anguilla)-Vibrio vulnificus interaction in the gills: Role of the RtxA13 toxin.</title>
        <authorList>
            <person name="Callol A."/>
            <person name="Pajuelo D."/>
            <person name="Ebbesson L."/>
            <person name="Teles M."/>
            <person name="MacKenzie S."/>
            <person name="Amaro C."/>
        </authorList>
    </citation>
    <scope>NUCLEOTIDE SEQUENCE</scope>
</reference>
<dbReference type="AlphaFoldDB" id="A0A0E9T1A8"/>
<protein>
    <submittedName>
        <fullName evidence="1">Uncharacterized protein</fullName>
    </submittedName>
</protein>
<proteinExistence type="predicted"/>